<evidence type="ECO:0000256" key="3">
    <source>
        <dbReference type="ARBA" id="ARBA00022737"/>
    </source>
</evidence>
<proteinExistence type="inferred from homology"/>
<comment type="subcellular location">
    <subcellularLocation>
        <location evidence="1">Mitochondrion</location>
    </subcellularLocation>
</comment>
<protein>
    <submittedName>
        <fullName evidence="9">Tetratricopeptide repeat protein</fullName>
    </submittedName>
</protein>
<dbReference type="GO" id="GO:0005743">
    <property type="term" value="C:mitochondrial inner membrane"/>
    <property type="evidence" value="ECO:0007669"/>
    <property type="project" value="TreeGrafter"/>
</dbReference>
<dbReference type="Proteomes" id="UP000887569">
    <property type="component" value="Unplaced"/>
</dbReference>
<dbReference type="WBParaSite" id="PgB06_g077_t02">
    <property type="protein sequence ID" value="PgB06_g077_t02"/>
    <property type="gene ID" value="PgB06_g077"/>
</dbReference>
<evidence type="ECO:0000313" key="9">
    <source>
        <dbReference type="WBParaSite" id="PgB06_g077_t02"/>
    </source>
</evidence>
<reference evidence="9" key="1">
    <citation type="submission" date="2022-11" db="UniProtKB">
        <authorList>
            <consortium name="WormBaseParasite"/>
        </authorList>
    </citation>
    <scope>IDENTIFICATION</scope>
</reference>
<keyword evidence="4" id="KW-0802">TPR repeat</keyword>
<evidence type="ECO:0000256" key="6">
    <source>
        <dbReference type="ARBA" id="ARBA00023128"/>
    </source>
</evidence>
<evidence type="ECO:0000256" key="7">
    <source>
        <dbReference type="SAM" id="MobiDB-lite"/>
    </source>
</evidence>
<accession>A0A914ZNC9</accession>
<keyword evidence="8" id="KW-1185">Reference proteome</keyword>
<organism evidence="8 9">
    <name type="scientific">Parascaris univalens</name>
    <name type="common">Nematode worm</name>
    <dbReference type="NCBI Taxonomy" id="6257"/>
    <lineage>
        <taxon>Eukaryota</taxon>
        <taxon>Metazoa</taxon>
        <taxon>Ecdysozoa</taxon>
        <taxon>Nematoda</taxon>
        <taxon>Chromadorea</taxon>
        <taxon>Rhabditida</taxon>
        <taxon>Spirurina</taxon>
        <taxon>Ascaridomorpha</taxon>
        <taxon>Ascaridoidea</taxon>
        <taxon>Ascarididae</taxon>
        <taxon>Parascaris</taxon>
    </lineage>
</organism>
<dbReference type="AlphaFoldDB" id="A0A914ZNC9"/>
<keyword evidence="3" id="KW-0677">Repeat</keyword>
<keyword evidence="5" id="KW-0809">Transit peptide</keyword>
<dbReference type="Pfam" id="PF13424">
    <property type="entry name" value="TPR_12"/>
    <property type="match status" value="1"/>
</dbReference>
<dbReference type="InterPro" id="IPR040395">
    <property type="entry name" value="TTC19"/>
</dbReference>
<evidence type="ECO:0000313" key="8">
    <source>
        <dbReference type="Proteomes" id="UP000887569"/>
    </source>
</evidence>
<evidence type="ECO:0000256" key="1">
    <source>
        <dbReference type="ARBA" id="ARBA00004173"/>
    </source>
</evidence>
<dbReference type="PANTHER" id="PTHR13143:SF6">
    <property type="entry name" value="TETRATRICOPEPTIDE REPEAT PROTEIN 19, MITOCHONDRIAL"/>
    <property type="match status" value="1"/>
</dbReference>
<evidence type="ECO:0000256" key="2">
    <source>
        <dbReference type="ARBA" id="ARBA00008219"/>
    </source>
</evidence>
<dbReference type="SUPFAM" id="SSF48452">
    <property type="entry name" value="TPR-like"/>
    <property type="match status" value="1"/>
</dbReference>
<comment type="similarity">
    <text evidence="2">Belongs to the TTC19 family.</text>
</comment>
<dbReference type="GO" id="GO:0034551">
    <property type="term" value="P:mitochondrial respiratory chain complex III assembly"/>
    <property type="evidence" value="ECO:0007669"/>
    <property type="project" value="InterPro"/>
</dbReference>
<dbReference type="InterPro" id="IPR011990">
    <property type="entry name" value="TPR-like_helical_dom_sf"/>
</dbReference>
<feature type="compositionally biased region" description="Basic and acidic residues" evidence="7">
    <location>
        <begin position="27"/>
        <end position="55"/>
    </location>
</feature>
<evidence type="ECO:0000256" key="5">
    <source>
        <dbReference type="ARBA" id="ARBA00022946"/>
    </source>
</evidence>
<sequence length="218" mass="25447">MLRSLVTCRNIALRCRPACSFVSSTKRCSDRDDRRGSDRDDRRGTDRDDQRDNRQRQRSRSSKNNDWKGFAPTIAPLIGLSWLLTIKDMLGIERFKTDDDPLKDNVKKAFISRKYGRYQEAVSILEEALTIAKKRGEELPISRVYDELANTYYEMGKLDDAERLFRLLIRRMIELHDKHENDPEFIGVSLKLADIFAQKGEIENAEIGYRHCVTKQMK</sequence>
<dbReference type="PANTHER" id="PTHR13143">
    <property type="entry name" value="TETRATRICOPEPTIDE REPEAT PROTEIN 19"/>
    <property type="match status" value="1"/>
</dbReference>
<name>A0A914ZNC9_PARUN</name>
<evidence type="ECO:0000256" key="4">
    <source>
        <dbReference type="ARBA" id="ARBA00022803"/>
    </source>
</evidence>
<feature type="region of interest" description="Disordered" evidence="7">
    <location>
        <begin position="26"/>
        <end position="67"/>
    </location>
</feature>
<dbReference type="Gene3D" id="1.25.40.10">
    <property type="entry name" value="Tetratricopeptide repeat domain"/>
    <property type="match status" value="1"/>
</dbReference>
<keyword evidence="6" id="KW-0496">Mitochondrion</keyword>